<dbReference type="GO" id="GO:0016747">
    <property type="term" value="F:acyltransferase activity, transferring groups other than amino-acyl groups"/>
    <property type="evidence" value="ECO:0007669"/>
    <property type="project" value="InterPro"/>
</dbReference>
<dbReference type="SUPFAM" id="SSF55729">
    <property type="entry name" value="Acyl-CoA N-acyltransferases (Nat)"/>
    <property type="match status" value="1"/>
</dbReference>
<keyword evidence="3" id="KW-1185">Reference proteome</keyword>
<dbReference type="AlphaFoldDB" id="A0A5A9Z562"/>
<evidence type="ECO:0000313" key="2">
    <source>
        <dbReference type="EMBL" id="KAA0912333.1"/>
    </source>
</evidence>
<dbReference type="PANTHER" id="PTHR43451">
    <property type="entry name" value="ACETYLTRANSFERASE (GNAT) FAMILY PROTEIN"/>
    <property type="match status" value="1"/>
</dbReference>
<dbReference type="EMBL" id="VINQ01000014">
    <property type="protein sequence ID" value="KAA0912333.1"/>
    <property type="molecule type" value="Genomic_DNA"/>
</dbReference>
<dbReference type="InterPro" id="IPR000182">
    <property type="entry name" value="GNAT_dom"/>
</dbReference>
<reference evidence="2 3" key="1">
    <citation type="submission" date="2019-07" db="EMBL/GenBank/DDBJ databases">
        <title>Aquicoccus porphyridii gen. nov., sp. nov., isolated from a small marine red alga, Porphyridium marinum.</title>
        <authorList>
            <person name="Liu L."/>
        </authorList>
    </citation>
    <scope>NUCLEOTIDE SEQUENCE [LARGE SCALE GENOMIC DNA]</scope>
    <source>
        <strain evidence="2 3">L1 8-17</strain>
    </source>
</reference>
<dbReference type="Pfam" id="PF13673">
    <property type="entry name" value="Acetyltransf_10"/>
    <property type="match status" value="1"/>
</dbReference>
<accession>A0A5A9Z562</accession>
<evidence type="ECO:0000259" key="1">
    <source>
        <dbReference type="PROSITE" id="PS51186"/>
    </source>
</evidence>
<sequence>MTIEIRPLCAEDFRDVGRIFFCAVHEGTQHAYTLEQRRAWAGDTIDLSRWKDRLTTLAGFIAEEDGDPVGFMTIDRTGYVDLAFVLPSAAGKGVGGSLLNAVEHWAVANGATRLTSAASLVARSFFEKNGWTVLEEEEIDRHGVVLRRFQMQKTLAEGGQ</sequence>
<organism evidence="2 3">
    <name type="scientific">Aquicoccus porphyridii</name>
    <dbReference type="NCBI Taxonomy" id="1852029"/>
    <lineage>
        <taxon>Bacteria</taxon>
        <taxon>Pseudomonadati</taxon>
        <taxon>Pseudomonadota</taxon>
        <taxon>Alphaproteobacteria</taxon>
        <taxon>Rhodobacterales</taxon>
        <taxon>Paracoccaceae</taxon>
        <taxon>Aquicoccus</taxon>
    </lineage>
</organism>
<dbReference type="InterPro" id="IPR052564">
    <property type="entry name" value="N-acetyltrans/Recomb-assoc"/>
</dbReference>
<dbReference type="Gene3D" id="3.40.630.30">
    <property type="match status" value="1"/>
</dbReference>
<dbReference type="PANTHER" id="PTHR43451:SF1">
    <property type="entry name" value="ACETYLTRANSFERASE"/>
    <property type="match status" value="1"/>
</dbReference>
<proteinExistence type="predicted"/>
<comment type="caution">
    <text evidence="2">The sequence shown here is derived from an EMBL/GenBank/DDBJ whole genome shotgun (WGS) entry which is preliminary data.</text>
</comment>
<dbReference type="CDD" id="cd04301">
    <property type="entry name" value="NAT_SF"/>
    <property type="match status" value="1"/>
</dbReference>
<keyword evidence="2" id="KW-0808">Transferase</keyword>
<evidence type="ECO:0000313" key="3">
    <source>
        <dbReference type="Proteomes" id="UP000325291"/>
    </source>
</evidence>
<dbReference type="Proteomes" id="UP000325291">
    <property type="component" value="Unassembled WGS sequence"/>
</dbReference>
<feature type="domain" description="N-acetyltransferase" evidence="1">
    <location>
        <begin position="3"/>
        <end position="156"/>
    </location>
</feature>
<dbReference type="RefSeq" id="WP_111364222.1">
    <property type="nucleotide sequence ID" value="NZ_VINQ01000014.1"/>
</dbReference>
<dbReference type="InterPro" id="IPR016181">
    <property type="entry name" value="Acyl_CoA_acyltransferase"/>
</dbReference>
<gene>
    <name evidence="2" type="ORF">FLO80_16065</name>
</gene>
<name>A0A5A9Z562_9RHOB</name>
<dbReference type="PROSITE" id="PS51186">
    <property type="entry name" value="GNAT"/>
    <property type="match status" value="1"/>
</dbReference>
<protein>
    <submittedName>
        <fullName evidence="2">GNAT family N-acetyltransferase</fullName>
    </submittedName>
</protein>